<organism evidence="2">
    <name type="scientific">Staphylococcus epidermidis</name>
    <dbReference type="NCBI Taxonomy" id="1282"/>
    <lineage>
        <taxon>Bacteria</taxon>
        <taxon>Bacillati</taxon>
        <taxon>Bacillota</taxon>
        <taxon>Bacilli</taxon>
        <taxon>Bacillales</taxon>
        <taxon>Staphylococcaceae</taxon>
        <taxon>Staphylococcus</taxon>
    </lineage>
</organism>
<geneLocation type="plasmid" evidence="2">
    <name>SAP024A</name>
</geneLocation>
<dbReference type="AlphaFoldDB" id="D2JD05"/>
<gene>
    <name evidence="3" type="ORF">CTJ08_12245</name>
    <name evidence="2" type="ORF">SAP024A_053</name>
</gene>
<reference evidence="2" key="1">
    <citation type="submission" date="2009-08" db="EMBL/GenBank/DDBJ databases">
        <authorList>
            <person name="Gill J."/>
            <person name="Borman J."/>
            <person name="Shetty J."/>
            <person name="Hostetler J."/>
            <person name="Durkin S."/>
            <person name="Montgomery B."/>
        </authorList>
    </citation>
    <scope>NUCLEOTIDE SEQUENCE</scope>
    <source>
        <strain evidence="2">CDC19</strain>
        <plasmid evidence="2">SAP024A</plasmid>
    </source>
</reference>
<feature type="coiled-coil region" evidence="1">
    <location>
        <begin position="3"/>
        <end position="30"/>
    </location>
</feature>
<dbReference type="EMBL" id="GQ900469">
    <property type="protein sequence ID" value="ADA62618.1"/>
    <property type="molecule type" value="Genomic_DNA"/>
</dbReference>
<protein>
    <submittedName>
        <fullName evidence="2">Uncharacterized protein</fullName>
    </submittedName>
</protein>
<reference evidence="3 4" key="3">
    <citation type="submission" date="2017-10" db="EMBL/GenBank/DDBJ databases">
        <title>genome sequences of Staph epi in chlorhexidine trial.</title>
        <authorList>
            <person name="Greninger A.L."/>
            <person name="Addetia A."/>
            <person name="Qin X."/>
            <person name="Zerr D."/>
        </authorList>
    </citation>
    <scope>NUCLEOTIDE SEQUENCE [LARGE SCALE GENOMIC DNA]</scope>
    <source>
        <strain evidence="3 4">SCH-17</strain>
    </source>
</reference>
<sequence length="62" mass="7505">MDLKTVNQRIAEKEQQIKELSRQMSNKRNSMKTTQSYTHFYKQLHILENQLKGLEKLKKKLK</sequence>
<dbReference type="EMBL" id="PEJG01000026">
    <property type="protein sequence ID" value="PIH09212.1"/>
    <property type="molecule type" value="Genomic_DNA"/>
</dbReference>
<keyword evidence="2" id="KW-0614">Plasmid</keyword>
<keyword evidence="1" id="KW-0175">Coiled coil</keyword>
<dbReference type="PATRIC" id="fig|1282.1366.peg.1387"/>
<evidence type="ECO:0000313" key="4">
    <source>
        <dbReference type="Proteomes" id="UP000228502"/>
    </source>
</evidence>
<name>D2JD05_STAEP</name>
<evidence type="ECO:0000256" key="1">
    <source>
        <dbReference type="SAM" id="Coils"/>
    </source>
</evidence>
<dbReference type="RefSeq" id="WP_002457894.1">
    <property type="nucleotide sequence ID" value="NZ_CAXTZO010000011.1"/>
</dbReference>
<dbReference type="Proteomes" id="UP000228502">
    <property type="component" value="Unassembled WGS sequence"/>
</dbReference>
<proteinExistence type="predicted"/>
<evidence type="ECO:0000313" key="2">
    <source>
        <dbReference type="EMBL" id="ADA62618.1"/>
    </source>
</evidence>
<evidence type="ECO:0000313" key="3">
    <source>
        <dbReference type="EMBL" id="PIH09212.1"/>
    </source>
</evidence>
<accession>D2JD05</accession>
<reference evidence="2" key="2">
    <citation type="submission" date="2009-12" db="EMBL/GenBank/DDBJ databases">
        <authorList>
            <person name="Summers A.O."/>
            <person name="Shearer J."/>
            <person name="Wireman J."/>
        </authorList>
    </citation>
    <scope>NUCLEOTIDE SEQUENCE</scope>
    <source>
        <strain evidence="2">CDC19</strain>
        <plasmid evidence="2">SAP024A</plasmid>
    </source>
</reference>